<comment type="caution">
    <text evidence="1">The sequence shown here is derived from an EMBL/GenBank/DDBJ whole genome shotgun (WGS) entry which is preliminary data.</text>
</comment>
<name>A0ABS2WF45_9BACL</name>
<accession>A0ABS2WF45</accession>
<reference evidence="1" key="1">
    <citation type="journal article" date="2024" name="Int. J. Syst. Evol. Microbiol.">
        <title>Polycladomyces zharkentensis sp. nov., a novel thermophilic cellulose- and starch-degrading member of the Bacillota from a geothermal aquifer in Kazakhstan.</title>
        <authorList>
            <person name="Mashzhan A."/>
            <person name="Kistaubayeva A."/>
            <person name="Javier-Lopez R."/>
            <person name="Bissenova U."/>
            <person name="Bissenbay A."/>
            <person name="Birkeland N.K."/>
        </authorList>
    </citation>
    <scope>NUCLEOTIDE SEQUENCE</scope>
    <source>
        <strain evidence="1">ZKZ2T</strain>
    </source>
</reference>
<dbReference type="EMBL" id="JAFHAP010000002">
    <property type="protein sequence ID" value="MBN2908123.1"/>
    <property type="molecule type" value="Genomic_DNA"/>
</dbReference>
<proteinExistence type="predicted"/>
<evidence type="ECO:0000313" key="1">
    <source>
        <dbReference type="EMBL" id="MBN2908123.1"/>
    </source>
</evidence>
<evidence type="ECO:0000313" key="2">
    <source>
        <dbReference type="Proteomes" id="UP001177120"/>
    </source>
</evidence>
<protein>
    <submittedName>
        <fullName evidence="1">Uncharacterized protein</fullName>
    </submittedName>
</protein>
<dbReference type="RefSeq" id="WP_205492284.1">
    <property type="nucleotide sequence ID" value="NZ_JAFHAP010000002.1"/>
</dbReference>
<sequence>MFVGETVLWAAGAYKANAANFKKGVAKGVKKVKEIGKIIANSVKKNAASSVGRFVRGLFG</sequence>
<organism evidence="1 2">
    <name type="scientific">Polycladomyces zharkentensis</name>
    <dbReference type="NCBI Taxonomy" id="2807616"/>
    <lineage>
        <taxon>Bacteria</taxon>
        <taxon>Bacillati</taxon>
        <taxon>Bacillota</taxon>
        <taxon>Bacilli</taxon>
        <taxon>Bacillales</taxon>
        <taxon>Thermoactinomycetaceae</taxon>
        <taxon>Polycladomyces</taxon>
    </lineage>
</organism>
<dbReference type="Proteomes" id="UP001177120">
    <property type="component" value="Unassembled WGS sequence"/>
</dbReference>
<keyword evidence="2" id="KW-1185">Reference proteome</keyword>
<gene>
    <name evidence="1" type="ORF">JQC72_01115</name>
</gene>